<keyword evidence="3" id="KW-1185">Reference proteome</keyword>
<dbReference type="Proteomes" id="UP001151002">
    <property type="component" value="Unassembled WGS sequence"/>
</dbReference>
<evidence type="ECO:0000313" key="3">
    <source>
        <dbReference type="Proteomes" id="UP001151002"/>
    </source>
</evidence>
<feature type="transmembrane region" description="Helical" evidence="1">
    <location>
        <begin position="66"/>
        <end position="85"/>
    </location>
</feature>
<feature type="transmembrane region" description="Helical" evidence="1">
    <location>
        <begin position="7"/>
        <end position="29"/>
    </location>
</feature>
<protein>
    <submittedName>
        <fullName evidence="2">DUF308 domain-containing protein</fullName>
    </submittedName>
</protein>
<sequence>MRSAERSLWWLAAAGAATSIILGVVALAWPDETLYVGAAIFGVWLLVHGFINLVQAVTATREDGASRALTAVIGILFVVAGVIALRNLVVSLIAIATLIGIAWLIGGITGLVNAFTGPYDGGARVVVALLGVITILGGLVVLLWPGPSLATIVWLTGIWLVVMGFMQLFLVFRHRPSS</sequence>
<reference evidence="2" key="1">
    <citation type="submission" date="2022-11" db="EMBL/GenBank/DDBJ databases">
        <authorList>
            <person name="Somphong A."/>
            <person name="Phongsopitanun W."/>
        </authorList>
    </citation>
    <scope>NUCLEOTIDE SEQUENCE</scope>
    <source>
        <strain evidence="2">Pm04-4</strain>
    </source>
</reference>
<dbReference type="RefSeq" id="WP_267563894.1">
    <property type="nucleotide sequence ID" value="NZ_JAPNTZ010000006.1"/>
</dbReference>
<dbReference type="EMBL" id="JAPNTZ010000006">
    <property type="protein sequence ID" value="MCY1139740.1"/>
    <property type="molecule type" value="Genomic_DNA"/>
</dbReference>
<evidence type="ECO:0000256" key="1">
    <source>
        <dbReference type="SAM" id="Phobius"/>
    </source>
</evidence>
<organism evidence="2 3">
    <name type="scientific">Paractinoplanes pyxinae</name>
    <dbReference type="NCBI Taxonomy" id="2997416"/>
    <lineage>
        <taxon>Bacteria</taxon>
        <taxon>Bacillati</taxon>
        <taxon>Actinomycetota</taxon>
        <taxon>Actinomycetes</taxon>
        <taxon>Micromonosporales</taxon>
        <taxon>Micromonosporaceae</taxon>
        <taxon>Paractinoplanes</taxon>
    </lineage>
</organism>
<dbReference type="Pfam" id="PF03729">
    <property type="entry name" value="DUF308"/>
    <property type="match status" value="2"/>
</dbReference>
<gene>
    <name evidence="2" type="ORF">OWR29_17200</name>
</gene>
<feature type="transmembrane region" description="Helical" evidence="1">
    <location>
        <begin position="152"/>
        <end position="172"/>
    </location>
</feature>
<keyword evidence="1" id="KW-0472">Membrane</keyword>
<dbReference type="InterPro" id="IPR005325">
    <property type="entry name" value="DUF308_memb"/>
</dbReference>
<evidence type="ECO:0000313" key="2">
    <source>
        <dbReference type="EMBL" id="MCY1139740.1"/>
    </source>
</evidence>
<dbReference type="PANTHER" id="PTHR34989:SF1">
    <property type="entry name" value="PROTEIN HDED"/>
    <property type="match status" value="1"/>
</dbReference>
<feature type="transmembrane region" description="Helical" evidence="1">
    <location>
        <begin position="125"/>
        <end position="146"/>
    </location>
</feature>
<feature type="transmembrane region" description="Helical" evidence="1">
    <location>
        <begin position="91"/>
        <end position="113"/>
    </location>
</feature>
<name>A0ABT4B256_9ACTN</name>
<comment type="caution">
    <text evidence="2">The sequence shown here is derived from an EMBL/GenBank/DDBJ whole genome shotgun (WGS) entry which is preliminary data.</text>
</comment>
<keyword evidence="1" id="KW-0812">Transmembrane</keyword>
<accession>A0ABT4B256</accession>
<dbReference type="InterPro" id="IPR052712">
    <property type="entry name" value="Acid_resist_chaperone_HdeD"/>
</dbReference>
<feature type="transmembrane region" description="Helical" evidence="1">
    <location>
        <begin position="35"/>
        <end position="54"/>
    </location>
</feature>
<keyword evidence="1" id="KW-1133">Transmembrane helix</keyword>
<dbReference type="PANTHER" id="PTHR34989">
    <property type="entry name" value="PROTEIN HDED"/>
    <property type="match status" value="1"/>
</dbReference>
<proteinExistence type="predicted"/>